<reference evidence="2 4" key="1">
    <citation type="journal article" date="2015" name="Genome Announc.">
        <title>Complete Genome Sequence of Corynebacterium kutscheri DSM 20755, a Corynebacterial Type Strain with Remarkably Low G+C Content of Chromosomal DNA.</title>
        <authorList>
            <person name="Ruckert C."/>
            <person name="Albersmeier A."/>
            <person name="Winkler A."/>
            <person name="Tauch A."/>
        </authorList>
    </citation>
    <scope>NUCLEOTIDE SEQUENCE [LARGE SCALE GENOMIC DNA]</scope>
    <source>
        <strain evidence="2 4">DSM 20755</strain>
    </source>
</reference>
<dbReference type="Proteomes" id="UP000033457">
    <property type="component" value="Chromosome"/>
</dbReference>
<dbReference type="HOGENOM" id="CLU_108847_0_0_11"/>
<dbReference type="RefSeq" id="WP_083966434.1">
    <property type="nucleotide sequence ID" value="NZ_CP011312.1"/>
</dbReference>
<dbReference type="KEGG" id="cku:UL82_06180"/>
<keyword evidence="1" id="KW-0812">Transmembrane</keyword>
<evidence type="ECO:0000313" key="4">
    <source>
        <dbReference type="Proteomes" id="UP000033457"/>
    </source>
</evidence>
<accession>A0A0F6QZY3</accession>
<name>A0A0F6QZY3_9CORY</name>
<dbReference type="EMBL" id="LR134377">
    <property type="protein sequence ID" value="VEH08679.1"/>
    <property type="molecule type" value="Genomic_DNA"/>
</dbReference>
<feature type="transmembrane region" description="Helical" evidence="1">
    <location>
        <begin position="20"/>
        <end position="49"/>
    </location>
</feature>
<keyword evidence="1" id="KW-0472">Membrane</keyword>
<dbReference type="OrthoDB" id="4427368at2"/>
<evidence type="ECO:0000313" key="5">
    <source>
        <dbReference type="Proteomes" id="UP000271380"/>
    </source>
</evidence>
<dbReference type="EMBL" id="CP011312">
    <property type="protein sequence ID" value="AKE41402.1"/>
    <property type="molecule type" value="Genomic_DNA"/>
</dbReference>
<organism evidence="2 4">
    <name type="scientific">Corynebacterium kutscheri</name>
    <dbReference type="NCBI Taxonomy" id="35755"/>
    <lineage>
        <taxon>Bacteria</taxon>
        <taxon>Bacillati</taxon>
        <taxon>Actinomycetota</taxon>
        <taxon>Actinomycetes</taxon>
        <taxon>Mycobacteriales</taxon>
        <taxon>Corynebacteriaceae</taxon>
        <taxon>Corynebacterium</taxon>
    </lineage>
</organism>
<evidence type="ECO:0000256" key="1">
    <source>
        <dbReference type="SAM" id="Phobius"/>
    </source>
</evidence>
<dbReference type="AlphaFoldDB" id="A0A0F6QZY3"/>
<dbReference type="STRING" id="35755.UL82_06180"/>
<evidence type="ECO:0000313" key="2">
    <source>
        <dbReference type="EMBL" id="AKE41402.1"/>
    </source>
</evidence>
<keyword evidence="4" id="KW-1185">Reference proteome</keyword>
<evidence type="ECO:0000313" key="3">
    <source>
        <dbReference type="EMBL" id="VEH08679.1"/>
    </source>
</evidence>
<reference evidence="3 5" key="2">
    <citation type="submission" date="2018-12" db="EMBL/GenBank/DDBJ databases">
        <authorList>
            <consortium name="Pathogen Informatics"/>
        </authorList>
    </citation>
    <scope>NUCLEOTIDE SEQUENCE [LARGE SCALE GENOMIC DNA]</scope>
    <source>
        <strain evidence="3 5">NCTC949</strain>
    </source>
</reference>
<sequence length="177" mass="20318">MIVIMPDFDGLPINAQRPRWPLIVIVIGCLVLIWLLKFPGVVLASFILLSSYLLIHFTPDEKETAALRSSITLSMEDIQDVLDQYHDFLHGQSTETIADRTLYRPALADLDCQEEAIERFHYLVNTSDRFTSRMHARLERNLNITQLEKLLQIADARAAELEESWLAARKAARRLSE</sequence>
<protein>
    <submittedName>
        <fullName evidence="2">Uncharacterized protein</fullName>
    </submittedName>
</protein>
<keyword evidence="1" id="KW-1133">Transmembrane helix</keyword>
<proteinExistence type="predicted"/>
<gene>
    <name evidence="3" type="ORF">NCTC949_01801</name>
    <name evidence="2" type="ORF">UL82_06180</name>
</gene>
<dbReference type="Proteomes" id="UP000271380">
    <property type="component" value="Chromosome"/>
</dbReference>